<protein>
    <submittedName>
        <fullName evidence="1">Uncharacterized protein</fullName>
    </submittedName>
</protein>
<evidence type="ECO:0000313" key="2">
    <source>
        <dbReference type="Proteomes" id="UP001234989"/>
    </source>
</evidence>
<accession>A0AAF0QTW7</accession>
<gene>
    <name evidence="1" type="ORF">MTR67_023652</name>
</gene>
<organism evidence="1 2">
    <name type="scientific">Solanum verrucosum</name>
    <dbReference type="NCBI Taxonomy" id="315347"/>
    <lineage>
        <taxon>Eukaryota</taxon>
        <taxon>Viridiplantae</taxon>
        <taxon>Streptophyta</taxon>
        <taxon>Embryophyta</taxon>
        <taxon>Tracheophyta</taxon>
        <taxon>Spermatophyta</taxon>
        <taxon>Magnoliopsida</taxon>
        <taxon>eudicotyledons</taxon>
        <taxon>Gunneridae</taxon>
        <taxon>Pentapetalae</taxon>
        <taxon>asterids</taxon>
        <taxon>lamiids</taxon>
        <taxon>Solanales</taxon>
        <taxon>Solanaceae</taxon>
        <taxon>Solanoideae</taxon>
        <taxon>Solaneae</taxon>
        <taxon>Solanum</taxon>
    </lineage>
</organism>
<proteinExistence type="predicted"/>
<dbReference type="Proteomes" id="UP001234989">
    <property type="component" value="Chromosome 5"/>
</dbReference>
<name>A0AAF0QTW7_SOLVR</name>
<dbReference type="AlphaFoldDB" id="A0AAF0QTW7"/>
<reference evidence="1" key="1">
    <citation type="submission" date="2023-08" db="EMBL/GenBank/DDBJ databases">
        <title>A de novo genome assembly of Solanum verrucosum Schlechtendal, a Mexican diploid species geographically isolated from the other diploid A-genome species in potato relatives.</title>
        <authorList>
            <person name="Hosaka K."/>
        </authorList>
    </citation>
    <scope>NUCLEOTIDE SEQUENCE</scope>
    <source>
        <tissue evidence="1">Young leaves</tissue>
    </source>
</reference>
<sequence>ICTAAINSASLVGIADQLGDSPFVVVHRHLAPAFNIVVLWFIRWHGTASRNCIVMPGLLPFSADLIFFSTLNTLEQNAK</sequence>
<dbReference type="EMBL" id="CP133616">
    <property type="protein sequence ID" value="WMV30267.1"/>
    <property type="molecule type" value="Genomic_DNA"/>
</dbReference>
<keyword evidence="2" id="KW-1185">Reference proteome</keyword>
<feature type="non-terminal residue" evidence="1">
    <location>
        <position position="1"/>
    </location>
</feature>
<evidence type="ECO:0000313" key="1">
    <source>
        <dbReference type="EMBL" id="WMV30267.1"/>
    </source>
</evidence>